<dbReference type="Gene3D" id="2.60.40.3440">
    <property type="match status" value="20"/>
</dbReference>
<dbReference type="EMBL" id="CP115921">
    <property type="protein sequence ID" value="XCD17608.1"/>
    <property type="molecule type" value="Genomic_DNA"/>
</dbReference>
<feature type="chain" id="PRO_5043369656" evidence="1">
    <location>
        <begin position="25"/>
        <end position="3716"/>
    </location>
</feature>
<sequence>MNSAMRTLAALCVPLGAFTGNAQASGSYQSRFIYGYMNSGNRGRQANYLMSKVSTWQQTDSSSRISHESHLLPKSNLRSINELLPHEDDAQGKRLMSSKTLWAQQQDIPSDSLELLASQFSPLQLPPETDREISVNHADEHLVLSSGLAIRELVIIDANVPDKHLFYQQLKPGVDIVEFVSDEDGLAQLTATLQQYHNLEALHIVSHGEDGTLLLGNSKVDRAALENNLHVLAVMDSALVDGADVMLYGCDVAKTSEGEKFLELLSMGANVDVAASNDLTGSSSVGGDWELEVRTGDLVVTQLFDAKSLNRFTTVLSSVEYISASFCSPNYDGGVCGAPKSTHTSSDNRLQVSGSADVYAYTGWIYLDANSQSSGSLTVTANSSELETFRLTGLDFYTSYGATCSSVSVTGSYAGGASATSPASIPAGTTSLDVSAISNLNLSSFKIDYSGCTNVFHINLTKISTADHVFPSSNSAPTLSNMPTDVSVRQSLASNVDLSAVTVADGDGDTITLTLAASTGTFTASSAGGVTASPNGSSAGTITLSGTSANLNTYLDTASNIQYTSPANVSGDNAASFTLKANDGTDDSTISTVYLDVTTNTAPTASNVSFSGTLQVGQLLTGSYDYADAESDTESGTTYKWYASDNTSGANKAAITGATSSTYTLTADELGKYISFEVTPSDAQTAGIAVESSINNTAVVTDNVSPSFNDGTSVSLVITEDDSLVAINDLLDVSDTSNGQTLTWSVTSAPSKGSLSGFTTTASSGSTNITPTNLTYTPTANVSGSDSFTIQVSDGVGGTASITVNVTITPENDAPIASNVAFSGILKVGELLTGSYSYSDIESDAESGTTFKWYASDNVSGANKTAISGATSSTYTLTTSELDKYISFEVTPNDGAAFGSSVESSINGTAVATDNVAPSFNGGETNSLVISEDASSTAINNLLSVSDTSAGQTLTWSVVAAPTKGSVSGFNATENSGTNAITPSGLTYTPSYNETGSDSFTVQVSDGAGGSDSITVNVTISAVNDSPTLTATSQNPTFTEGNSSVTLFSTAEADTIEASQQIYGLTLTVTNVTDGVSEKLTIDGTSVVLENGESGTTSGHSLNYSVSLAGTTATVSLTGGSLSVSELQTLVDSISYENTDNAPSTTNRIVTITEISETGTENLSTNLSIASTVSVEGVNDAPTITIASTLSTDEDNNQTLSFSYSDVDGDTVTATEKSAPSHGAIVINGTDIVYTPTANYNGSDSFTITLTDGSGYTVDKTITVTVSSVNDEPSITVASTLTTDEDNNQTLSFSYSDVDGDTVTATEKSAPSHGAIVINGTDIVYTPTANYNGSDSFTITLTDGSGYTVDKTITVTVSSVNDEPSITVASTLTTDEDNNQTLSFSYSDVDGDTVTATEKSAPSHGAIVINGTDIVYTPNANYNGNDSFTITLTDGSGYTVDKTITVTVSSVNDEPSITVASTLTTDEDNNQTLSFSYSDVDGDTVTATEKSAPSHGAIVINGTDIVYTPNANYNGNDSFTITLTDGSGYTVDKTITVTVSSVNDEPSITVASTLTTDEDNNQTLSFSYSDADGDTVTATEKSAPSHGQIVINGTDIVYTPNANYNGSDSFTITLTDGSGYTVDKTITVTVSSVNDEPSITVASTLTTDEDNNQTLSFSYSDADGDTVTATEKSAPSHGQIVINGTDIVYTPTANYNGSDSFTITLTDGNGYTIDKTINVTVSSVNDEPSITIASTLTTDEDNNQTLSFNFSDADGDTVTATEKSAPSHGQIVINGTDIVYTPTANYNGSDSFTITLTDGSGYTVDKTITVTVSSVNDEPSITVASTLTTDEDNNQTLSFNFSDVDGDTVTATEKSAPSHGQIVINGTDIVYTPTANYNGNDSFTITLTDGSGYTVDKTITVTVSSVNDEPSITVASTLTTDEDNNQTLSFSYSDADGDTVTATEKSAPSHGQIVINGTDIVYTPTANYNGSDSFTITLTDGSGYTVDKTITVTVSSVNDEPSITVASTLTTDEDNNQTLSFSYSDVDGDTVTATEKSAPSHGAIVINGTDIVYTPTANYNGSDSFTITLTDGSGYTVDKTITVTVSSVNDEPSITVASTLTTDEDNNQTLSFSYSDVDGDTVTATEKSAPSHGAIVINGTDIVYTPNANYNGNDSFTITLTDGSGYTVDKTITVTVSSVNDEPSITVASTLTTDEDNNQTLSFSYSDVDGDTVTATEKSAPSHGAIVINGTDIVYTPNANYNGNDSFTITLTDGSGYTVDKTITVTVSSVNDEPSITVASTLTTDEDNNQTLSFSYSDADGDTVTATEKSAPSHGQIVINGTDIVYTPTANYNGSDSFTITLTDGSGYTVDKTITVTVSSVNDEPSITVASTLTTDEDNNQTLSFSYSDADGDTVTATEKSAPSHGQIVINGTDIVYTPTANYNGSDSFTITLTDGSGYTVDKTITVTVSSVNDEPSITVASTLTTDEDNNQTLSFSYSDADGDTVTATEKSAPSHGQIVINGTDIVYTPTANYNGSDSFTITLTDGNGYTIDKTINVTVSSVNDEPSITIASTLTTDEDNNQTLSFNFSDVDGDTVTATEKSAPSHGEIAISGTDIVYTPTANYNGSDSFTITLTDGNGYTVDKTINVTVSSVNDEPSITIASTLTTDEDNNQTLSFNFSDADGDTVTATEKSAPSHGQIVINGTDIVYTPTANYNGSDSFTITLTDGSGYTVDKTITVTVSSVNDEPSITVASTLTTDEDNNQTLSFNFSDVDGDTVTATEKSAPSHGQIVINGTDIVYTPTANYNGSDSFTITLTDESGYTVDRTINVQVISVNDDPVVTGEILTFAATAQGLYSFAPLANDMDPDDDTLTLSWARADSGTLTVNGDSIELQTADVGVVTIKYGVKDSNDAEVIGEAVLEIVASDGPTVTAPDDVEINASALFTKVDLGVATAIDSSGQQLPVVIENSDGFFTPGVHKVSWAATDQSGNTGKSLQTITVHPLISIEKDGKTVEGTEHQVAVYLNGKPSSYPVVIPYTAGGTMDTQDHDLVSGEVVITSGLEGGIDFEIFSDDVADSEETLIITLSDTVNLGSKYQYVLTVYEVNVAPDVALQVIQNEEPRTVISPQQGMVTITAVVDDVNPGDSHQYRWINDNSALANISQAESVFEFDPSALTDGVYELAIEVTDSGNETVNTSVFLEVVAELATLGEEDTDGDLIPDNQEGYSDSDGDGIPDFQDAIAECNVIQSYASESSSYLVEGEPGVCLRKGVTVADGMTGGALLLEQELPVDEDATNVGGVFDYVAIGLPIPGQSYSLVLPQSRPIPLNAVYRKYSEANGWVTLANDGTDPDNYVSSAPGFEGYCPPPGDSSWQQGQLIEGHWCVQLTIKDGGIYDDDGEANGRIVDPGGVATTSSNTLPQAESDEATVVKGGTVMINVLANDNDGDGDALQVTSASSQLGSVSIENNQLVYQAPADFFGVDTLSYGISDGNGGTAFSNVSVNVNLASNDVVRNSSSGGSIGGWLVMILAVFGAIRAGKVRVSTVLLGLLTAFNVNADWFLKADIGQARADERNYDNNPQVLSVEDRDTAWLLGVGYRYNQDWAVSVNYINLGKGSAELEADVGQSPEDYHRTVAKVTPALGHGIGLDVDYTLWENDRVSLNGIAGALAWQTEFKSEYQGQKIESTEDGIDPYIAFALKGKLSSNIMIGAKVSRYFIRLNDVTTYSAVVEYQFGNQ</sequence>
<dbReference type="Pfam" id="PF17963">
    <property type="entry name" value="Big_9"/>
    <property type="match status" value="22"/>
</dbReference>
<dbReference type="GO" id="GO:0007156">
    <property type="term" value="P:homophilic cell adhesion via plasma membrane adhesion molecules"/>
    <property type="evidence" value="ECO:0007669"/>
    <property type="project" value="InterPro"/>
</dbReference>
<dbReference type="PROSITE" id="PS50268">
    <property type="entry name" value="CADHERIN_2"/>
    <property type="match status" value="1"/>
</dbReference>
<protein>
    <submittedName>
        <fullName evidence="3">Ig-like domain-containing protein</fullName>
    </submittedName>
</protein>
<dbReference type="InterPro" id="IPR011250">
    <property type="entry name" value="OMP/PagP_B-barrel"/>
</dbReference>
<dbReference type="InterPro" id="IPR013783">
    <property type="entry name" value="Ig-like_fold"/>
</dbReference>
<dbReference type="GO" id="GO:0009653">
    <property type="term" value="P:anatomical structure morphogenesis"/>
    <property type="evidence" value="ECO:0007669"/>
    <property type="project" value="TreeGrafter"/>
</dbReference>
<dbReference type="Gene3D" id="2.60.40.10">
    <property type="entry name" value="Immunoglobulins"/>
    <property type="match status" value="1"/>
</dbReference>
<dbReference type="SUPFAM" id="SSF56925">
    <property type="entry name" value="OMPA-like"/>
    <property type="match status" value="1"/>
</dbReference>
<dbReference type="GO" id="GO:0005509">
    <property type="term" value="F:calcium ion binding"/>
    <property type="evidence" value="ECO:0007669"/>
    <property type="project" value="InterPro"/>
</dbReference>
<dbReference type="Gene3D" id="2.60.40.2700">
    <property type="match status" value="2"/>
</dbReference>
<proteinExistence type="predicted"/>
<evidence type="ECO:0000259" key="2">
    <source>
        <dbReference type="PROSITE" id="PS50268"/>
    </source>
</evidence>
<dbReference type="NCBIfam" id="NF012211">
    <property type="entry name" value="tand_rpt_95"/>
    <property type="match status" value="21"/>
</dbReference>
<dbReference type="NCBIfam" id="NF041766">
    <property type="entry name" value="choice_anch_U"/>
    <property type="match status" value="1"/>
</dbReference>
<feature type="signal peptide" evidence="1">
    <location>
        <begin position="1"/>
        <end position="24"/>
    </location>
</feature>
<dbReference type="Gene3D" id="2.40.160.20">
    <property type="match status" value="1"/>
</dbReference>
<reference evidence="3" key="1">
    <citation type="submission" date="2023-01" db="EMBL/GenBank/DDBJ databases">
        <title>Vibrio sp. CB1-14 genome sequencing.</title>
        <authorList>
            <person name="Otstavnykh N."/>
            <person name="Isaeva M."/>
            <person name="Meleshko D."/>
        </authorList>
    </citation>
    <scope>NUCLEOTIDE SEQUENCE</scope>
    <source>
        <strain evidence="3">CB1-14</strain>
    </source>
</reference>
<organism evidence="3">
    <name type="scientific">Vibrio chaetopteri</name>
    <dbReference type="NCBI Taxonomy" id="3016528"/>
    <lineage>
        <taxon>Bacteria</taxon>
        <taxon>Pseudomonadati</taxon>
        <taxon>Pseudomonadota</taxon>
        <taxon>Gammaproteobacteria</taxon>
        <taxon>Vibrionales</taxon>
        <taxon>Vibrionaceae</taxon>
        <taxon>Vibrio</taxon>
    </lineage>
</organism>
<name>A0AAU8BMB9_9VIBR</name>
<evidence type="ECO:0000313" key="3">
    <source>
        <dbReference type="EMBL" id="XCD17608.1"/>
    </source>
</evidence>
<dbReference type="InterPro" id="IPR053784">
    <property type="entry name" value="Choice_anch_U_dom"/>
</dbReference>
<dbReference type="InterPro" id="IPR010221">
    <property type="entry name" value="VCBS_dom"/>
</dbReference>
<dbReference type="InterPro" id="IPR025592">
    <property type="entry name" value="DUF4347"/>
</dbReference>
<dbReference type="PANTHER" id="PTHR45739:SF8">
    <property type="entry name" value="FRAS1-RELATED EXTRACELLULAR MATRIX PROTEIN 1"/>
    <property type="match status" value="1"/>
</dbReference>
<dbReference type="InterPro" id="IPR002126">
    <property type="entry name" value="Cadherin-like_dom"/>
</dbReference>
<feature type="domain" description="Cadherin" evidence="2">
    <location>
        <begin position="922"/>
        <end position="1038"/>
    </location>
</feature>
<dbReference type="InterPro" id="IPR051561">
    <property type="entry name" value="FRAS1_ECM"/>
</dbReference>
<dbReference type="KEGG" id="vck:PG915_20135"/>
<dbReference type="Gene3D" id="2.60.40.2810">
    <property type="match status" value="1"/>
</dbReference>
<evidence type="ECO:0000256" key="1">
    <source>
        <dbReference type="SAM" id="SignalP"/>
    </source>
</evidence>
<dbReference type="Pfam" id="PF14252">
    <property type="entry name" value="DUF4347"/>
    <property type="match status" value="1"/>
</dbReference>
<accession>A0AAU8BMB9</accession>
<dbReference type="PANTHER" id="PTHR45739">
    <property type="entry name" value="MATRIX PROTEIN, PUTATIVE-RELATED"/>
    <property type="match status" value="1"/>
</dbReference>
<dbReference type="RefSeq" id="WP_353498789.1">
    <property type="nucleotide sequence ID" value="NZ_CP115921.1"/>
</dbReference>
<dbReference type="NCBIfam" id="TIGR01965">
    <property type="entry name" value="VCBS_repeat"/>
    <property type="match status" value="9"/>
</dbReference>
<keyword evidence="1" id="KW-0732">Signal</keyword>
<dbReference type="GO" id="GO:0016020">
    <property type="term" value="C:membrane"/>
    <property type="evidence" value="ECO:0007669"/>
    <property type="project" value="InterPro"/>
</dbReference>
<gene>
    <name evidence="3" type="ORF">PG915_20135</name>
</gene>